<organism evidence="1 2">
    <name type="scientific">Flintibacter faecis</name>
    <dbReference type="NCBI Taxonomy" id="2763047"/>
    <lineage>
        <taxon>Bacteria</taxon>
        <taxon>Bacillati</taxon>
        <taxon>Bacillota</taxon>
        <taxon>Clostridia</taxon>
        <taxon>Eubacteriales</taxon>
        <taxon>Flintibacter</taxon>
    </lineage>
</organism>
<name>A0A8J6J2T0_9FIRM</name>
<dbReference type="SFLD" id="SFLDS00003">
    <property type="entry name" value="Haloacid_Dehalogenase"/>
    <property type="match status" value="1"/>
</dbReference>
<dbReference type="Pfam" id="PF00702">
    <property type="entry name" value="Hydrolase"/>
    <property type="match status" value="1"/>
</dbReference>
<dbReference type="InterPro" id="IPR023214">
    <property type="entry name" value="HAD_sf"/>
</dbReference>
<dbReference type="PANTHER" id="PTHR18901:SF38">
    <property type="entry name" value="PSEUDOURIDINE-5'-PHOSPHATASE"/>
    <property type="match status" value="1"/>
</dbReference>
<dbReference type="GO" id="GO:0016791">
    <property type="term" value="F:phosphatase activity"/>
    <property type="evidence" value="ECO:0007669"/>
    <property type="project" value="TreeGrafter"/>
</dbReference>
<dbReference type="Proteomes" id="UP000602260">
    <property type="component" value="Unassembled WGS sequence"/>
</dbReference>
<protein>
    <submittedName>
        <fullName evidence="1">HAD family phosphatase</fullName>
    </submittedName>
</protein>
<dbReference type="SUPFAM" id="SSF56784">
    <property type="entry name" value="HAD-like"/>
    <property type="match status" value="1"/>
</dbReference>
<dbReference type="InterPro" id="IPR023198">
    <property type="entry name" value="PGP-like_dom2"/>
</dbReference>
<dbReference type="SFLD" id="SFLDG01129">
    <property type="entry name" value="C1.5:_HAD__Beta-PGM__Phosphata"/>
    <property type="match status" value="1"/>
</dbReference>
<dbReference type="EMBL" id="JACOPN010000002">
    <property type="protein sequence ID" value="MBC5716525.1"/>
    <property type="molecule type" value="Genomic_DNA"/>
</dbReference>
<evidence type="ECO:0000313" key="2">
    <source>
        <dbReference type="Proteomes" id="UP000602260"/>
    </source>
</evidence>
<sequence length="209" mass="23337">MYFFDLDGTLLDSNGIWLDIDRDFLAMHGISPVPEDYTEYVTHHSFPEAAAYTRRRFGLDIPEEDICQAWLDMALEAYSHQLPLKPGAGEYVRRAHARGEHCALLSSCMPELCRAALARHGLTDCFSHILTAAELGLEKRDPALYRRAAEICGVPNGDCVLFDDSPLACAAARKAGWRVYGVADPIFAHNGAEMGKVCHVYPFEFEKEL</sequence>
<gene>
    <name evidence="1" type="ORF">H8S55_04185</name>
</gene>
<dbReference type="Gene3D" id="1.10.150.240">
    <property type="entry name" value="Putative phosphatase, domain 2"/>
    <property type="match status" value="1"/>
</dbReference>
<dbReference type="AlphaFoldDB" id="A0A8J6J2T0"/>
<proteinExistence type="predicted"/>
<dbReference type="RefSeq" id="WP_186877951.1">
    <property type="nucleotide sequence ID" value="NZ_JACOPN010000002.1"/>
</dbReference>
<keyword evidence="2" id="KW-1185">Reference proteome</keyword>
<accession>A0A8J6J2T0</accession>
<dbReference type="InterPro" id="IPR036412">
    <property type="entry name" value="HAD-like_sf"/>
</dbReference>
<dbReference type="CDD" id="cd07505">
    <property type="entry name" value="HAD_BPGM-like"/>
    <property type="match status" value="1"/>
</dbReference>
<reference evidence="1" key="1">
    <citation type="submission" date="2020-08" db="EMBL/GenBank/DDBJ databases">
        <title>Genome public.</title>
        <authorList>
            <person name="Liu C."/>
            <person name="Sun Q."/>
        </authorList>
    </citation>
    <scope>NUCLEOTIDE SEQUENCE</scope>
    <source>
        <strain evidence="1">BX5</strain>
    </source>
</reference>
<dbReference type="NCBIfam" id="TIGR01509">
    <property type="entry name" value="HAD-SF-IA-v3"/>
    <property type="match status" value="1"/>
</dbReference>
<dbReference type="InterPro" id="IPR006439">
    <property type="entry name" value="HAD-SF_hydro_IA"/>
</dbReference>
<dbReference type="PANTHER" id="PTHR18901">
    <property type="entry name" value="2-DEOXYGLUCOSE-6-PHOSPHATE PHOSPHATASE 2"/>
    <property type="match status" value="1"/>
</dbReference>
<evidence type="ECO:0000313" key="1">
    <source>
        <dbReference type="EMBL" id="MBC5716525.1"/>
    </source>
</evidence>
<comment type="caution">
    <text evidence="1">The sequence shown here is derived from an EMBL/GenBank/DDBJ whole genome shotgun (WGS) entry which is preliminary data.</text>
</comment>
<dbReference type="Gene3D" id="3.40.50.1000">
    <property type="entry name" value="HAD superfamily/HAD-like"/>
    <property type="match status" value="1"/>
</dbReference>